<dbReference type="Pfam" id="PF02803">
    <property type="entry name" value="Thiolase_C"/>
    <property type="match status" value="1"/>
</dbReference>
<evidence type="ECO:0000313" key="8">
    <source>
        <dbReference type="EMBL" id="TNC27623.1"/>
    </source>
</evidence>
<evidence type="ECO:0000256" key="1">
    <source>
        <dbReference type="ARBA" id="ARBA00010982"/>
    </source>
</evidence>
<dbReference type="EMBL" id="VDFW01000005">
    <property type="protein sequence ID" value="TNC27623.1"/>
    <property type="molecule type" value="Genomic_DNA"/>
</dbReference>
<evidence type="ECO:0000259" key="6">
    <source>
        <dbReference type="Pfam" id="PF00108"/>
    </source>
</evidence>
<dbReference type="OrthoDB" id="9764638at2"/>
<dbReference type="PANTHER" id="PTHR43365:SF1">
    <property type="entry name" value="ACETYL-COA C-ACYLTRANSFERASE"/>
    <property type="match status" value="1"/>
</dbReference>
<evidence type="ECO:0000313" key="9">
    <source>
        <dbReference type="Proteomes" id="UP000305546"/>
    </source>
</evidence>
<feature type="domain" description="Thiolase N-terminal" evidence="6">
    <location>
        <begin position="5"/>
        <end position="256"/>
    </location>
</feature>
<keyword evidence="2 5" id="KW-0808">Transferase</keyword>
<sequence length="387" mass="40427">MGEPVIVEAVRTPIGRRRGWLSGLHATELLGATQAGLLERTGIDPALVEQIIGGCVTQAGEQAGNVTRTAWLHAGLPQTTGATSIDAQCGSAQQATHLIAGLISAGAIDVGVSCGVEAMSRVPLGANRGVDVGQPRPDSWSVDMPNQYGAAERIATNRGLTREDVDRFGVASQAKAAAAWAQGRFDREIVPVKAPVLDENGAPTGETRLVSRDQGLRDTTLEGLAKLKPVLEGGVHTAGTSSQISDGASAVLLMDAARARELGLRPRARIRAQALVGADPYYHLDGPIQATERVLRRAGMTIGDPDLFEVNEAFASVVLSWQQVHRPDPARVNVNGGAIALGHPVGSTGARLITTALHELERRDASTALITMCAGGALSTGTILERI</sequence>
<feature type="active site" description="Proton acceptor" evidence="4">
    <location>
        <position position="373"/>
    </location>
</feature>
<proteinExistence type="inferred from homology"/>
<keyword evidence="3 5" id="KW-0012">Acyltransferase</keyword>
<feature type="domain" description="Thiolase C-terminal" evidence="7">
    <location>
        <begin position="265"/>
        <end position="386"/>
    </location>
</feature>
<dbReference type="AlphaFoldDB" id="A0A5C4M3H6"/>
<dbReference type="GO" id="GO:0016747">
    <property type="term" value="F:acyltransferase activity, transferring groups other than amino-acyl groups"/>
    <property type="evidence" value="ECO:0007669"/>
    <property type="project" value="InterPro"/>
</dbReference>
<protein>
    <submittedName>
        <fullName evidence="8">Steroid 3-ketoacyl-CoA thiolase</fullName>
    </submittedName>
</protein>
<dbReference type="PIRSF" id="PIRSF000429">
    <property type="entry name" value="Ac-CoA_Ac_transf"/>
    <property type="match status" value="1"/>
</dbReference>
<evidence type="ECO:0000256" key="3">
    <source>
        <dbReference type="ARBA" id="ARBA00023315"/>
    </source>
</evidence>
<dbReference type="CDD" id="cd00751">
    <property type="entry name" value="thiolase"/>
    <property type="match status" value="1"/>
</dbReference>
<dbReference type="InterPro" id="IPR020617">
    <property type="entry name" value="Thiolase_C"/>
</dbReference>
<gene>
    <name evidence="8" type="ORF">FG385_07780</name>
</gene>
<dbReference type="Pfam" id="PF00108">
    <property type="entry name" value="Thiolase_N"/>
    <property type="match status" value="1"/>
</dbReference>
<evidence type="ECO:0000256" key="5">
    <source>
        <dbReference type="RuleBase" id="RU003557"/>
    </source>
</evidence>
<dbReference type="NCBIfam" id="TIGR01930">
    <property type="entry name" value="AcCoA-C-Actrans"/>
    <property type="match status" value="1"/>
</dbReference>
<dbReference type="NCBIfam" id="NF005889">
    <property type="entry name" value="PRK07850.1"/>
    <property type="match status" value="1"/>
</dbReference>
<evidence type="ECO:0000256" key="4">
    <source>
        <dbReference type="PIRSR" id="PIRSR000429-1"/>
    </source>
</evidence>
<dbReference type="SUPFAM" id="SSF53901">
    <property type="entry name" value="Thiolase-like"/>
    <property type="match status" value="2"/>
</dbReference>
<feature type="active site" description="Acyl-thioester intermediate" evidence="4">
    <location>
        <position position="89"/>
    </location>
</feature>
<dbReference type="InterPro" id="IPR016039">
    <property type="entry name" value="Thiolase-like"/>
</dbReference>
<dbReference type="InterPro" id="IPR002155">
    <property type="entry name" value="Thiolase"/>
</dbReference>
<name>A0A5C4M3H6_9PSEU</name>
<dbReference type="RefSeq" id="WP_139095946.1">
    <property type="nucleotide sequence ID" value="NZ_VDFW01000005.1"/>
</dbReference>
<comment type="similarity">
    <text evidence="1 5">Belongs to the thiolase-like superfamily. Thiolase family.</text>
</comment>
<keyword evidence="9" id="KW-1185">Reference proteome</keyword>
<dbReference type="PROSITE" id="PS00737">
    <property type="entry name" value="THIOLASE_2"/>
    <property type="match status" value="1"/>
</dbReference>
<dbReference type="Proteomes" id="UP000305546">
    <property type="component" value="Unassembled WGS sequence"/>
</dbReference>
<dbReference type="InterPro" id="IPR020616">
    <property type="entry name" value="Thiolase_N"/>
</dbReference>
<accession>A0A5C4M3H6</accession>
<dbReference type="PANTHER" id="PTHR43365">
    <property type="entry name" value="BLR7806 PROTEIN"/>
    <property type="match status" value="1"/>
</dbReference>
<organism evidence="8 9">
    <name type="scientific">Amycolatopsis alkalitolerans</name>
    <dbReference type="NCBI Taxonomy" id="2547244"/>
    <lineage>
        <taxon>Bacteria</taxon>
        <taxon>Bacillati</taxon>
        <taxon>Actinomycetota</taxon>
        <taxon>Actinomycetes</taxon>
        <taxon>Pseudonocardiales</taxon>
        <taxon>Pseudonocardiaceae</taxon>
        <taxon>Amycolatopsis</taxon>
    </lineage>
</organism>
<feature type="active site" description="Proton acceptor" evidence="4">
    <location>
        <position position="343"/>
    </location>
</feature>
<reference evidence="8 9" key="1">
    <citation type="submission" date="2019-06" db="EMBL/GenBank/DDBJ databases">
        <title>Amycolatopsis alkalitolerans sp. nov., isolated from Gastrodia elata Blume.</title>
        <authorList>
            <person name="Narsing Rao M.P."/>
            <person name="Li W.J."/>
        </authorList>
    </citation>
    <scope>NUCLEOTIDE SEQUENCE [LARGE SCALE GENOMIC DNA]</scope>
    <source>
        <strain evidence="8 9">SYSUP0005</strain>
    </source>
</reference>
<evidence type="ECO:0000259" key="7">
    <source>
        <dbReference type="Pfam" id="PF02803"/>
    </source>
</evidence>
<comment type="caution">
    <text evidence="8">The sequence shown here is derived from an EMBL/GenBank/DDBJ whole genome shotgun (WGS) entry which is preliminary data.</text>
</comment>
<evidence type="ECO:0000256" key="2">
    <source>
        <dbReference type="ARBA" id="ARBA00022679"/>
    </source>
</evidence>
<dbReference type="InterPro" id="IPR020613">
    <property type="entry name" value="Thiolase_CS"/>
</dbReference>
<dbReference type="Gene3D" id="3.40.47.10">
    <property type="match status" value="2"/>
</dbReference>